<evidence type="ECO:0000313" key="2">
    <source>
        <dbReference type="EMBL" id="GJN28266.1"/>
    </source>
</evidence>
<sequence>MKSTNNSSGVCLSKSCKNISGVCPVTGKNNGAEHQSNTGNAEQTKTDPRMVPAKCPHLAMTPTHSSWVPACFTLLHFKDCPLCGADIEGIEPDSQLQPIVDRFIHVHAQIKRSHAVGNAEVLAGNGKVIYEDGSMERGAFLVQPSYEGDALNFDIYRLSALRTLKAQSLSLTMCAEDIRDELKSSEDNLPAFSAWTCIRDAW</sequence>
<feature type="compositionally biased region" description="Polar residues" evidence="1">
    <location>
        <begin position="29"/>
        <end position="43"/>
    </location>
</feature>
<protein>
    <submittedName>
        <fullName evidence="2">Uncharacterized protein</fullName>
    </submittedName>
</protein>
<name>A0AAV5F0B0_ELECO</name>
<dbReference type="EMBL" id="BQKI01000080">
    <property type="protein sequence ID" value="GJN28266.1"/>
    <property type="molecule type" value="Genomic_DNA"/>
</dbReference>
<accession>A0AAV5F0B0</accession>
<dbReference type="AlphaFoldDB" id="A0AAV5F0B0"/>
<evidence type="ECO:0000256" key="1">
    <source>
        <dbReference type="SAM" id="MobiDB-lite"/>
    </source>
</evidence>
<comment type="caution">
    <text evidence="2">The sequence shown here is derived from an EMBL/GenBank/DDBJ whole genome shotgun (WGS) entry which is preliminary data.</text>
</comment>
<reference evidence="2" key="2">
    <citation type="submission" date="2021-12" db="EMBL/GenBank/DDBJ databases">
        <title>Resequencing data analysis of finger millet.</title>
        <authorList>
            <person name="Hatakeyama M."/>
            <person name="Aluri S."/>
            <person name="Balachadran M.T."/>
            <person name="Sivarajan S.R."/>
            <person name="Poveda L."/>
            <person name="Shimizu-Inatsugi R."/>
            <person name="Schlapbach R."/>
            <person name="Sreeman S.M."/>
            <person name="Shimizu K.K."/>
        </authorList>
    </citation>
    <scope>NUCLEOTIDE SEQUENCE</scope>
</reference>
<dbReference type="Proteomes" id="UP001054889">
    <property type="component" value="Unassembled WGS sequence"/>
</dbReference>
<keyword evidence="3" id="KW-1185">Reference proteome</keyword>
<gene>
    <name evidence="2" type="primary">gb16371</name>
    <name evidence="2" type="ORF">PR202_gb16371</name>
</gene>
<reference evidence="2" key="1">
    <citation type="journal article" date="2018" name="DNA Res.">
        <title>Multiple hybrid de novo genome assembly of finger millet, an orphan allotetraploid crop.</title>
        <authorList>
            <person name="Hatakeyama M."/>
            <person name="Aluri S."/>
            <person name="Balachadran M.T."/>
            <person name="Sivarajan S.R."/>
            <person name="Patrignani A."/>
            <person name="Gruter S."/>
            <person name="Poveda L."/>
            <person name="Shimizu-Inatsugi R."/>
            <person name="Baeten J."/>
            <person name="Francoijs K.J."/>
            <person name="Nataraja K.N."/>
            <person name="Reddy Y.A.N."/>
            <person name="Phadnis S."/>
            <person name="Ravikumar R.L."/>
            <person name="Schlapbach R."/>
            <person name="Sreeman S.M."/>
            <person name="Shimizu K.K."/>
        </authorList>
    </citation>
    <scope>NUCLEOTIDE SEQUENCE</scope>
</reference>
<feature type="region of interest" description="Disordered" evidence="1">
    <location>
        <begin position="29"/>
        <end position="48"/>
    </location>
</feature>
<proteinExistence type="predicted"/>
<evidence type="ECO:0000313" key="3">
    <source>
        <dbReference type="Proteomes" id="UP001054889"/>
    </source>
</evidence>
<organism evidence="2 3">
    <name type="scientific">Eleusine coracana subsp. coracana</name>
    <dbReference type="NCBI Taxonomy" id="191504"/>
    <lineage>
        <taxon>Eukaryota</taxon>
        <taxon>Viridiplantae</taxon>
        <taxon>Streptophyta</taxon>
        <taxon>Embryophyta</taxon>
        <taxon>Tracheophyta</taxon>
        <taxon>Spermatophyta</taxon>
        <taxon>Magnoliopsida</taxon>
        <taxon>Liliopsida</taxon>
        <taxon>Poales</taxon>
        <taxon>Poaceae</taxon>
        <taxon>PACMAD clade</taxon>
        <taxon>Chloridoideae</taxon>
        <taxon>Cynodonteae</taxon>
        <taxon>Eleusininae</taxon>
        <taxon>Eleusine</taxon>
    </lineage>
</organism>